<keyword evidence="2" id="KW-1133">Transmembrane helix</keyword>
<keyword evidence="4" id="KW-1185">Reference proteome</keyword>
<dbReference type="OrthoDB" id="2973374at2"/>
<keyword evidence="2" id="KW-0812">Transmembrane</keyword>
<reference evidence="4" key="1">
    <citation type="submission" date="2016-10" db="EMBL/GenBank/DDBJ databases">
        <authorList>
            <person name="Varghese N."/>
            <person name="Submissions S."/>
        </authorList>
    </citation>
    <scope>NUCLEOTIDE SEQUENCE [LARGE SCALE GENOMIC DNA]</scope>
    <source>
        <strain evidence="4">CGMCC 1.3703</strain>
    </source>
</reference>
<organism evidence="3 4">
    <name type="scientific">Halobacillus aidingensis</name>
    <dbReference type="NCBI Taxonomy" id="240303"/>
    <lineage>
        <taxon>Bacteria</taxon>
        <taxon>Bacillati</taxon>
        <taxon>Bacillota</taxon>
        <taxon>Bacilli</taxon>
        <taxon>Bacillales</taxon>
        <taxon>Bacillaceae</taxon>
        <taxon>Halobacillus</taxon>
    </lineage>
</organism>
<dbReference type="RefSeq" id="WP_089650726.1">
    <property type="nucleotide sequence ID" value="NZ_FNIZ01000001.1"/>
</dbReference>
<name>A0A1H0ESM2_HALAD</name>
<feature type="region of interest" description="Disordered" evidence="1">
    <location>
        <begin position="55"/>
        <end position="76"/>
    </location>
</feature>
<evidence type="ECO:0000313" key="4">
    <source>
        <dbReference type="Proteomes" id="UP000198860"/>
    </source>
</evidence>
<proteinExistence type="predicted"/>
<dbReference type="EMBL" id="FNIZ01000001">
    <property type="protein sequence ID" value="SDN85388.1"/>
    <property type="molecule type" value="Genomic_DNA"/>
</dbReference>
<accession>A0A1H0ESM2</accession>
<evidence type="ECO:0000256" key="1">
    <source>
        <dbReference type="SAM" id="MobiDB-lite"/>
    </source>
</evidence>
<dbReference type="STRING" id="240303.SAMN05421677_101295"/>
<dbReference type="Proteomes" id="UP000198860">
    <property type="component" value="Unassembled WGS sequence"/>
</dbReference>
<keyword evidence="2" id="KW-0472">Membrane</keyword>
<protein>
    <submittedName>
        <fullName evidence="3">Uncharacterized protein</fullName>
    </submittedName>
</protein>
<sequence length="76" mass="8711">MIYAYLSPLIIVALVFISTVFVIDWLAKLLIYIFLVNLVCLPGYLLYKEEVKESKLEPPPSSQEGNQYVQKNTDSQ</sequence>
<feature type="transmembrane region" description="Helical" evidence="2">
    <location>
        <begin position="29"/>
        <end position="47"/>
    </location>
</feature>
<dbReference type="AlphaFoldDB" id="A0A1H0ESM2"/>
<feature type="compositionally biased region" description="Polar residues" evidence="1">
    <location>
        <begin position="62"/>
        <end position="76"/>
    </location>
</feature>
<evidence type="ECO:0000256" key="2">
    <source>
        <dbReference type="SAM" id="Phobius"/>
    </source>
</evidence>
<gene>
    <name evidence="3" type="ORF">SAMN05421677_101295</name>
</gene>
<evidence type="ECO:0000313" key="3">
    <source>
        <dbReference type="EMBL" id="SDN85388.1"/>
    </source>
</evidence>
<feature type="transmembrane region" description="Helical" evidence="2">
    <location>
        <begin position="5"/>
        <end position="23"/>
    </location>
</feature>